<dbReference type="AlphaFoldDB" id="A0A261UIY0"/>
<comment type="caution">
    <text evidence="4">The sequence shown here is derived from an EMBL/GenBank/DDBJ whole genome shotgun (WGS) entry which is preliminary data.</text>
</comment>
<sequence length="122" mass="13403">MALILVVDDEILLAEMLAVMLRDAGHVALTAPHGRAALELMQAQRPDLVITDFMMPVMTGLELAQALRADGNTRDLPIILCTGGQGLLARQSPHLFDLVVDKPYDYGALLSQAERLVRKTRR</sequence>
<proteinExistence type="predicted"/>
<dbReference type="InterPro" id="IPR050595">
    <property type="entry name" value="Bact_response_regulator"/>
</dbReference>
<dbReference type="SMART" id="SM00448">
    <property type="entry name" value="REC"/>
    <property type="match status" value="1"/>
</dbReference>
<dbReference type="Gene3D" id="3.40.50.2300">
    <property type="match status" value="1"/>
</dbReference>
<dbReference type="PANTHER" id="PTHR44591:SF18">
    <property type="entry name" value="REGULATORY PROTEIN"/>
    <property type="match status" value="1"/>
</dbReference>
<dbReference type="RefSeq" id="WP_094843257.1">
    <property type="nucleotide sequence ID" value="NZ_NEVS01000004.1"/>
</dbReference>
<evidence type="ECO:0000313" key="4">
    <source>
        <dbReference type="EMBL" id="OZI61868.1"/>
    </source>
</evidence>
<dbReference type="SUPFAM" id="SSF52172">
    <property type="entry name" value="CheY-like"/>
    <property type="match status" value="1"/>
</dbReference>
<dbReference type="Pfam" id="PF00072">
    <property type="entry name" value="Response_reg"/>
    <property type="match status" value="1"/>
</dbReference>
<dbReference type="PROSITE" id="PS50110">
    <property type="entry name" value="RESPONSE_REGULATORY"/>
    <property type="match status" value="1"/>
</dbReference>
<dbReference type="GO" id="GO:0000160">
    <property type="term" value="P:phosphorelay signal transduction system"/>
    <property type="evidence" value="ECO:0007669"/>
    <property type="project" value="InterPro"/>
</dbReference>
<dbReference type="InterPro" id="IPR001789">
    <property type="entry name" value="Sig_transdc_resp-reg_receiver"/>
</dbReference>
<dbReference type="OrthoDB" id="9800897at2"/>
<accession>A0A261UIY0</accession>
<dbReference type="EMBL" id="NEVS01000004">
    <property type="protein sequence ID" value="OZI61868.1"/>
    <property type="molecule type" value="Genomic_DNA"/>
</dbReference>
<dbReference type="PANTHER" id="PTHR44591">
    <property type="entry name" value="STRESS RESPONSE REGULATOR PROTEIN 1"/>
    <property type="match status" value="1"/>
</dbReference>
<evidence type="ECO:0000256" key="1">
    <source>
        <dbReference type="ARBA" id="ARBA00022553"/>
    </source>
</evidence>
<gene>
    <name evidence="4" type="ORF">CAL28_21745</name>
</gene>
<keyword evidence="5" id="KW-1185">Reference proteome</keyword>
<evidence type="ECO:0000259" key="3">
    <source>
        <dbReference type="PROSITE" id="PS50110"/>
    </source>
</evidence>
<dbReference type="InterPro" id="IPR011006">
    <property type="entry name" value="CheY-like_superfamily"/>
</dbReference>
<keyword evidence="1 2" id="KW-0597">Phosphoprotein</keyword>
<reference evidence="5" key="1">
    <citation type="submission" date="2017-05" db="EMBL/GenBank/DDBJ databases">
        <title>Complete and WGS of Bordetella genogroups.</title>
        <authorList>
            <person name="Spilker T."/>
            <person name="Lipuma J."/>
        </authorList>
    </citation>
    <scope>NUCLEOTIDE SEQUENCE [LARGE SCALE GENOMIC DNA]</scope>
    <source>
        <strain evidence="5">AU8856</strain>
    </source>
</reference>
<evidence type="ECO:0000256" key="2">
    <source>
        <dbReference type="PROSITE-ProRule" id="PRU00169"/>
    </source>
</evidence>
<feature type="modified residue" description="4-aspartylphosphate" evidence="2">
    <location>
        <position position="52"/>
    </location>
</feature>
<organism evidence="4 5">
    <name type="scientific">Bordetella genomosp. 11</name>
    <dbReference type="NCBI Taxonomy" id="1416808"/>
    <lineage>
        <taxon>Bacteria</taxon>
        <taxon>Pseudomonadati</taxon>
        <taxon>Pseudomonadota</taxon>
        <taxon>Betaproteobacteria</taxon>
        <taxon>Burkholderiales</taxon>
        <taxon>Alcaligenaceae</taxon>
        <taxon>Bordetella</taxon>
    </lineage>
</organism>
<name>A0A261UIY0_9BORD</name>
<protein>
    <submittedName>
        <fullName evidence="4">Response regulator</fullName>
    </submittedName>
</protein>
<dbReference type="Proteomes" id="UP000215767">
    <property type="component" value="Unassembled WGS sequence"/>
</dbReference>
<feature type="domain" description="Response regulatory" evidence="3">
    <location>
        <begin position="3"/>
        <end position="117"/>
    </location>
</feature>
<evidence type="ECO:0000313" key="5">
    <source>
        <dbReference type="Proteomes" id="UP000215767"/>
    </source>
</evidence>